<keyword evidence="7" id="KW-1185">Reference proteome</keyword>
<feature type="transmembrane region" description="Helical" evidence="6">
    <location>
        <begin position="230"/>
        <end position="251"/>
    </location>
</feature>
<protein>
    <recommendedName>
        <fullName evidence="6">Serpentine receptor class gamma</fullName>
    </recommendedName>
</protein>
<dbReference type="InterPro" id="IPR000609">
    <property type="entry name" value="7TM_GPCR_serpentine_rcpt_Srg"/>
</dbReference>
<feature type="transmembrane region" description="Helical" evidence="6">
    <location>
        <begin position="291"/>
        <end position="309"/>
    </location>
</feature>
<comment type="similarity">
    <text evidence="2 6">Belongs to the nematode receptor-like protein srg family.</text>
</comment>
<dbReference type="PANTHER" id="PTHR31552:SF8">
    <property type="entry name" value="SERPENTINE RECEPTOR CLASS GAMMA"/>
    <property type="match status" value="1"/>
</dbReference>
<keyword evidence="5 6" id="KW-0472">Membrane</keyword>
<dbReference type="Gene3D" id="1.20.1070.10">
    <property type="entry name" value="Rhodopsin 7-helix transmembrane proteins"/>
    <property type="match status" value="1"/>
</dbReference>
<dbReference type="GO" id="GO:0007606">
    <property type="term" value="P:sensory perception of chemical stimulus"/>
    <property type="evidence" value="ECO:0007669"/>
    <property type="project" value="UniProtKB-UniRule"/>
</dbReference>
<feature type="transmembrane region" description="Helical" evidence="6">
    <location>
        <begin position="53"/>
        <end position="74"/>
    </location>
</feature>
<dbReference type="SUPFAM" id="SSF81321">
    <property type="entry name" value="Family A G protein-coupled receptor-like"/>
    <property type="match status" value="1"/>
</dbReference>
<keyword evidence="3 6" id="KW-0812">Transmembrane</keyword>
<dbReference type="GO" id="GO:0004888">
    <property type="term" value="F:transmembrane signaling receptor activity"/>
    <property type="evidence" value="ECO:0007669"/>
    <property type="project" value="InterPro"/>
</dbReference>
<feature type="transmembrane region" description="Helical" evidence="6">
    <location>
        <begin position="21"/>
        <end position="47"/>
    </location>
</feature>
<keyword evidence="4 6" id="KW-1133">Transmembrane helix</keyword>
<feature type="transmembrane region" description="Helical" evidence="6">
    <location>
        <begin position="188"/>
        <end position="209"/>
    </location>
</feature>
<feature type="transmembrane region" description="Helical" evidence="6">
    <location>
        <begin position="86"/>
        <end position="106"/>
    </location>
</feature>
<name>A0A914HUW0_GLORO</name>
<accession>A0A914HUW0</accession>
<feature type="transmembrane region" description="Helical" evidence="6">
    <location>
        <begin position="137"/>
        <end position="157"/>
    </location>
</feature>
<dbReference type="AlphaFoldDB" id="A0A914HUW0"/>
<dbReference type="PANTHER" id="PTHR31552">
    <property type="entry name" value="SERPENTINE RECEPTOR CLASS GAMMA"/>
    <property type="match status" value="1"/>
</dbReference>
<evidence type="ECO:0000256" key="6">
    <source>
        <dbReference type="RuleBase" id="RU280813"/>
    </source>
</evidence>
<organism evidence="7 8">
    <name type="scientific">Globodera rostochiensis</name>
    <name type="common">Golden nematode worm</name>
    <name type="synonym">Heterodera rostochiensis</name>
    <dbReference type="NCBI Taxonomy" id="31243"/>
    <lineage>
        <taxon>Eukaryota</taxon>
        <taxon>Metazoa</taxon>
        <taxon>Ecdysozoa</taxon>
        <taxon>Nematoda</taxon>
        <taxon>Chromadorea</taxon>
        <taxon>Rhabditida</taxon>
        <taxon>Tylenchina</taxon>
        <taxon>Tylenchomorpha</taxon>
        <taxon>Tylenchoidea</taxon>
        <taxon>Heteroderidae</taxon>
        <taxon>Heteroderinae</taxon>
        <taxon>Globodera</taxon>
    </lineage>
</organism>
<evidence type="ECO:0000256" key="2">
    <source>
        <dbReference type="ARBA" id="ARBA00005692"/>
    </source>
</evidence>
<dbReference type="Proteomes" id="UP000887572">
    <property type="component" value="Unplaced"/>
</dbReference>
<evidence type="ECO:0000313" key="8">
    <source>
        <dbReference type="WBParaSite" id="Gr19_v10_g4703.t1"/>
    </source>
</evidence>
<evidence type="ECO:0000256" key="5">
    <source>
        <dbReference type="ARBA" id="ARBA00023136"/>
    </source>
</evidence>
<comment type="subcellular location">
    <subcellularLocation>
        <location evidence="1">Membrane</location>
        <topology evidence="1">Multi-pass membrane protein</topology>
    </subcellularLocation>
</comment>
<dbReference type="WBParaSite" id="Gr19_v10_g4703.t1">
    <property type="protein sequence ID" value="Gr19_v10_g4703.t1"/>
    <property type="gene ID" value="Gr19_v10_g4703"/>
</dbReference>
<sequence>MDSSLFFSAMAVLANADLFPFLFALVIGIPSAMLYCLELSVIITNFAHFSSPFFVLVVVRTVLSLANYVFAFFAHRFGKIGLFLSVYLQLPRIVLAFLLFVGYYAFHVENLLTAFLLLNRCTAILCPMNYEKLWRRWLPLLLAVTFILPLPFTVPIFNLEMFVHVQNDNFTFTLDDHKTENELNSTEIAALSAVFFGIVCFLLNMATLFAYKLRPHSQKPNDQTEHKMTIYTVATFFGQLIMAIFMIFVYMTATNFVDEQNIRYSLLQKWFDINLEQDDILFLANFNQYPWVNDLSTVVIPAWLLLWASTKMQQIVVKKIKFMRCSKRHGGVVVPNFVRFLRIHSAFISREQLAICPWLLYIPQGCHPSLNGKDSP</sequence>
<reference evidence="8" key="1">
    <citation type="submission" date="2022-11" db="UniProtKB">
        <authorList>
            <consortium name="WormBaseParasite"/>
        </authorList>
    </citation>
    <scope>IDENTIFICATION</scope>
</reference>
<dbReference type="Pfam" id="PF02118">
    <property type="entry name" value="Srg"/>
    <property type="match status" value="1"/>
</dbReference>
<proteinExistence type="inferred from homology"/>
<evidence type="ECO:0000313" key="7">
    <source>
        <dbReference type="Proteomes" id="UP000887572"/>
    </source>
</evidence>
<evidence type="ECO:0000256" key="3">
    <source>
        <dbReference type="ARBA" id="ARBA00022692"/>
    </source>
</evidence>
<dbReference type="GO" id="GO:0016020">
    <property type="term" value="C:membrane"/>
    <property type="evidence" value="ECO:0007669"/>
    <property type="project" value="UniProtKB-SubCell"/>
</dbReference>
<evidence type="ECO:0000256" key="4">
    <source>
        <dbReference type="ARBA" id="ARBA00022989"/>
    </source>
</evidence>
<evidence type="ECO:0000256" key="1">
    <source>
        <dbReference type="ARBA" id="ARBA00004141"/>
    </source>
</evidence>